<gene>
    <name evidence="1" type="ORF">LZC95_22515</name>
</gene>
<accession>A0ABZ2KQI7</accession>
<dbReference type="Proteomes" id="UP001379533">
    <property type="component" value="Chromosome"/>
</dbReference>
<evidence type="ECO:0000313" key="2">
    <source>
        <dbReference type="Proteomes" id="UP001379533"/>
    </source>
</evidence>
<keyword evidence="2" id="KW-1185">Reference proteome</keyword>
<evidence type="ECO:0000313" key="1">
    <source>
        <dbReference type="EMBL" id="WXA99578.1"/>
    </source>
</evidence>
<dbReference type="EMBL" id="CP089982">
    <property type="protein sequence ID" value="WXA99578.1"/>
    <property type="molecule type" value="Genomic_DNA"/>
</dbReference>
<sequence length="177" mass="19022">MRSPILPRRYGFAGLVALAGWLLLVPAAGACSSSSSEGDNCSQIQCINNVTLRLRVTLTADQMKDTSIHVCRNGVCSQGEVDSLPAFRGDTHKVLLTGGVPNDTTLDLAEPGKSYSVEAIIPIDDFPIDKTKDQYELRVKRGTTEVQGLAEKANYKETRPNGENCPTVCINATIGNP</sequence>
<reference evidence="1 2" key="1">
    <citation type="submission" date="2021-12" db="EMBL/GenBank/DDBJ databases">
        <title>Discovery of the Pendulisporaceae a myxobacterial family with distinct sporulation behavior and unique specialized metabolism.</title>
        <authorList>
            <person name="Garcia R."/>
            <person name="Popoff A."/>
            <person name="Bader C.D."/>
            <person name="Loehr J."/>
            <person name="Walesch S."/>
            <person name="Walt C."/>
            <person name="Boldt J."/>
            <person name="Bunk B."/>
            <person name="Haeckl F.J.F.P.J."/>
            <person name="Gunesch A.P."/>
            <person name="Birkelbach J."/>
            <person name="Nuebel U."/>
            <person name="Pietschmann T."/>
            <person name="Bach T."/>
            <person name="Mueller R."/>
        </authorList>
    </citation>
    <scope>NUCLEOTIDE SEQUENCE [LARGE SCALE GENOMIC DNA]</scope>
    <source>
        <strain evidence="1 2">MSr12523</strain>
    </source>
</reference>
<dbReference type="RefSeq" id="WP_394850217.1">
    <property type="nucleotide sequence ID" value="NZ_CP089982.1"/>
</dbReference>
<dbReference type="PROSITE" id="PS51257">
    <property type="entry name" value="PROKAR_LIPOPROTEIN"/>
    <property type="match status" value="1"/>
</dbReference>
<name>A0ABZ2KQI7_9BACT</name>
<evidence type="ECO:0008006" key="3">
    <source>
        <dbReference type="Google" id="ProtNLM"/>
    </source>
</evidence>
<protein>
    <recommendedName>
        <fullName evidence="3">Lipoprotein</fullName>
    </recommendedName>
</protein>
<proteinExistence type="predicted"/>
<organism evidence="1 2">
    <name type="scientific">Pendulispora brunnea</name>
    <dbReference type="NCBI Taxonomy" id="2905690"/>
    <lineage>
        <taxon>Bacteria</taxon>
        <taxon>Pseudomonadati</taxon>
        <taxon>Myxococcota</taxon>
        <taxon>Myxococcia</taxon>
        <taxon>Myxococcales</taxon>
        <taxon>Sorangiineae</taxon>
        <taxon>Pendulisporaceae</taxon>
        <taxon>Pendulispora</taxon>
    </lineage>
</organism>